<feature type="region of interest" description="Disordered" evidence="1">
    <location>
        <begin position="14"/>
        <end position="61"/>
    </location>
</feature>
<dbReference type="EMBL" id="JANIBK010000028">
    <property type="protein sequence ID" value="MCQ8128313.1"/>
    <property type="molecule type" value="Genomic_DNA"/>
</dbReference>
<feature type="compositionally biased region" description="Basic and acidic residues" evidence="1">
    <location>
        <begin position="41"/>
        <end position="50"/>
    </location>
</feature>
<name>A0ABT1U432_9GAMM</name>
<evidence type="ECO:0000313" key="2">
    <source>
        <dbReference type="EMBL" id="MCQ8128313.1"/>
    </source>
</evidence>
<proteinExistence type="predicted"/>
<protein>
    <submittedName>
        <fullName evidence="2">Uncharacterized protein</fullName>
    </submittedName>
</protein>
<reference evidence="2 3" key="1">
    <citation type="submission" date="2022-07" db="EMBL/GenBank/DDBJ databases">
        <title>Methylomonas rivi sp. nov., Methylomonas rosea sp. nov., Methylomonas aureus sp. nov. and Methylomonas subterranea sp. nov., four novel methanotrophs isolated from a freshwater creek and the deep terrestrial subsurface.</title>
        <authorList>
            <person name="Abin C."/>
            <person name="Sankaranarayanan K."/>
            <person name="Garner C."/>
            <person name="Sindelar R."/>
            <person name="Kotary K."/>
            <person name="Garner R."/>
            <person name="Barclay S."/>
            <person name="Lawson P."/>
            <person name="Krumholz L."/>
        </authorList>
    </citation>
    <scope>NUCLEOTIDE SEQUENCE [LARGE SCALE GENOMIC DNA]</scope>
    <source>
        <strain evidence="2 3">WSC-6</strain>
    </source>
</reference>
<organism evidence="2 3">
    <name type="scientific">Methylomonas rivi</name>
    <dbReference type="NCBI Taxonomy" id="2952226"/>
    <lineage>
        <taxon>Bacteria</taxon>
        <taxon>Pseudomonadati</taxon>
        <taxon>Pseudomonadota</taxon>
        <taxon>Gammaproteobacteria</taxon>
        <taxon>Methylococcales</taxon>
        <taxon>Methylococcaceae</taxon>
        <taxon>Methylomonas</taxon>
    </lineage>
</organism>
<gene>
    <name evidence="2" type="ORF">NP596_07565</name>
</gene>
<keyword evidence="3" id="KW-1185">Reference proteome</keyword>
<sequence>MAYNRSYSLQDTANILNASEGRPRPGVPLTKAESGHAISLHTRERVDSFSRPKKKNGKDAKLPREDSIFLVDRHSLVSMVHEALNSRSGQSELERLNEPDVSSVEIQSVVLRQGKDFDIFTVYRPKKGQMSFDWASVVKGDGYIVLIYILVCKIPNSSSQEIHIQTAFPKDYARTQGDEIFRDTPRPGSKHYK</sequence>
<accession>A0ABT1U432</accession>
<comment type="caution">
    <text evidence="2">The sequence shown here is derived from an EMBL/GenBank/DDBJ whole genome shotgun (WGS) entry which is preliminary data.</text>
</comment>
<dbReference type="RefSeq" id="WP_256614695.1">
    <property type="nucleotide sequence ID" value="NZ_JANIBK010000028.1"/>
</dbReference>
<dbReference type="Proteomes" id="UP001524586">
    <property type="component" value="Unassembled WGS sequence"/>
</dbReference>
<evidence type="ECO:0000313" key="3">
    <source>
        <dbReference type="Proteomes" id="UP001524586"/>
    </source>
</evidence>
<evidence type="ECO:0000256" key="1">
    <source>
        <dbReference type="SAM" id="MobiDB-lite"/>
    </source>
</evidence>